<evidence type="ECO:0000256" key="1">
    <source>
        <dbReference type="SAM" id="SignalP"/>
    </source>
</evidence>
<name>A0A0M4M945_9SPHN</name>
<dbReference type="InterPro" id="IPR011990">
    <property type="entry name" value="TPR-like_helical_dom_sf"/>
</dbReference>
<dbReference type="InterPro" id="IPR036680">
    <property type="entry name" value="SPOR-like_sf"/>
</dbReference>
<dbReference type="Pfam" id="PF05036">
    <property type="entry name" value="SPOR"/>
    <property type="match status" value="1"/>
</dbReference>
<dbReference type="AlphaFoldDB" id="A0A0M4M945"/>
<dbReference type="GO" id="GO:0042834">
    <property type="term" value="F:peptidoglycan binding"/>
    <property type="evidence" value="ECO:0007669"/>
    <property type="project" value="InterPro"/>
</dbReference>
<evidence type="ECO:0000313" key="4">
    <source>
        <dbReference type="Proteomes" id="UP000057938"/>
    </source>
</evidence>
<dbReference type="SMART" id="SM00671">
    <property type="entry name" value="SEL1"/>
    <property type="match status" value="2"/>
</dbReference>
<dbReference type="RefSeq" id="WP_083440139.1">
    <property type="nucleotide sequence ID" value="NZ_CP012669.1"/>
</dbReference>
<proteinExistence type="predicted"/>
<protein>
    <submittedName>
        <fullName evidence="3">TPR repeat, SEL1 subfamily</fullName>
    </submittedName>
</protein>
<feature type="chain" id="PRO_5005798199" evidence="1">
    <location>
        <begin position="28"/>
        <end position="348"/>
    </location>
</feature>
<feature type="signal peptide" evidence="1">
    <location>
        <begin position="1"/>
        <end position="27"/>
    </location>
</feature>
<organism evidence="3 4">
    <name type="scientific">Altererythrobacter epoxidivorans</name>
    <dbReference type="NCBI Taxonomy" id="361183"/>
    <lineage>
        <taxon>Bacteria</taxon>
        <taxon>Pseudomonadati</taxon>
        <taxon>Pseudomonadota</taxon>
        <taxon>Alphaproteobacteria</taxon>
        <taxon>Sphingomonadales</taxon>
        <taxon>Erythrobacteraceae</taxon>
        <taxon>Altererythrobacter</taxon>
    </lineage>
</organism>
<dbReference type="KEGG" id="aep:AMC99_02011"/>
<feature type="domain" description="SPOR" evidence="2">
    <location>
        <begin position="270"/>
        <end position="348"/>
    </location>
</feature>
<dbReference type="Proteomes" id="UP000057938">
    <property type="component" value="Chromosome"/>
</dbReference>
<dbReference type="SUPFAM" id="SSF110997">
    <property type="entry name" value="Sporulation related repeat"/>
    <property type="match status" value="1"/>
</dbReference>
<accession>A0A0M4M945</accession>
<reference evidence="3 4" key="1">
    <citation type="submission" date="2015-09" db="EMBL/GenBank/DDBJ databases">
        <title>Complete genome sequence of a benzo[a]pyrene-degrading bacterium Altererythrobacter epoxidivorans CGMCC 1.7731T.</title>
        <authorList>
            <person name="Li Z."/>
            <person name="Cheng H."/>
            <person name="Huo Y."/>
            <person name="Xu X."/>
        </authorList>
    </citation>
    <scope>NUCLEOTIDE SEQUENCE [LARGE SCALE GENOMIC DNA]</scope>
    <source>
        <strain evidence="3 4">CGMCC 1.7731</strain>
    </source>
</reference>
<dbReference type="PANTHER" id="PTHR45011:SF1">
    <property type="entry name" value="DAP3-BINDING CELL DEATH ENHANCER 1"/>
    <property type="match status" value="1"/>
</dbReference>
<dbReference type="STRING" id="361183.AMC99_02011"/>
<dbReference type="PANTHER" id="PTHR45011">
    <property type="entry name" value="DAP3-BINDING CELL DEATH ENHANCER 1"/>
    <property type="match status" value="1"/>
</dbReference>
<keyword evidence="1" id="KW-0732">Signal</keyword>
<dbReference type="PROSITE" id="PS51724">
    <property type="entry name" value="SPOR"/>
    <property type="match status" value="1"/>
</dbReference>
<gene>
    <name evidence="3" type="ORF">AMC99_02011</name>
</gene>
<sequence>MINSTAWQKICAAASVVAICAAAPLSAGVKDGVDAWTRGDFAAAVAEWKGPAANGDADAQFNLAQAYRLGRGVPADLEAARELYRKATERGHLKAADNYGLLLFQQGKRAEAMPFVRAASDRGDPRAQYVLGLAYFNADLAEKDWPRAYALMTLANASGLPQAAGALQQMDSFIPLPDREKAQVLAVEIKAQSDARRSAEMAAADLDHAGPPKADLTPAIPRPVATVPIAPSRLGADFAIAPGVTPEVRTPVVAVPEPVAASVVARASATRGNGPWAVQLGAFGVAGNADKLWTKLSARSELAGAKKLKVPAGRVTKLLAGGFDTQSAAQDACRALKASGQDCLVTRN</sequence>
<dbReference type="OrthoDB" id="112232at2"/>
<dbReference type="InterPro" id="IPR007730">
    <property type="entry name" value="SPOR-like_dom"/>
</dbReference>
<dbReference type="Gene3D" id="1.25.40.10">
    <property type="entry name" value="Tetratricopeptide repeat domain"/>
    <property type="match status" value="1"/>
</dbReference>
<dbReference type="InterPro" id="IPR006597">
    <property type="entry name" value="Sel1-like"/>
</dbReference>
<dbReference type="SUPFAM" id="SSF81901">
    <property type="entry name" value="HCP-like"/>
    <property type="match status" value="1"/>
</dbReference>
<evidence type="ECO:0000313" key="3">
    <source>
        <dbReference type="EMBL" id="ALE17298.1"/>
    </source>
</evidence>
<dbReference type="Gene3D" id="3.30.70.1070">
    <property type="entry name" value="Sporulation related repeat"/>
    <property type="match status" value="1"/>
</dbReference>
<evidence type="ECO:0000259" key="2">
    <source>
        <dbReference type="PROSITE" id="PS51724"/>
    </source>
</evidence>
<dbReference type="InterPro" id="IPR052748">
    <property type="entry name" value="ISR_Activator"/>
</dbReference>
<keyword evidence="4" id="KW-1185">Reference proteome</keyword>
<dbReference type="PATRIC" id="fig|361183.4.peg.1981"/>
<dbReference type="EMBL" id="CP012669">
    <property type="protein sequence ID" value="ALE17298.1"/>
    <property type="molecule type" value="Genomic_DNA"/>
</dbReference>
<dbReference type="Pfam" id="PF08238">
    <property type="entry name" value="Sel1"/>
    <property type="match status" value="2"/>
</dbReference>